<evidence type="ECO:0000256" key="12">
    <source>
        <dbReference type="ARBA" id="ARBA00023170"/>
    </source>
</evidence>
<comment type="similarity">
    <text evidence="4">Belongs to the G-protein coupled receptor 1 family. Atypical chemokine receptor subfamily.</text>
</comment>
<dbReference type="PRINTS" id="PR01559">
    <property type="entry name" value="DUFFYANTIGEN"/>
</dbReference>
<dbReference type="AlphaFoldDB" id="A0A7L3WZQ8"/>
<evidence type="ECO:0000313" key="18">
    <source>
        <dbReference type="Proteomes" id="UP000518911"/>
    </source>
</evidence>
<organism evidence="17 18">
    <name type="scientific">Atlantisia rogersi</name>
    <name type="common">Inaccessible Island rail</name>
    <dbReference type="NCBI Taxonomy" id="2478892"/>
    <lineage>
        <taxon>Eukaryota</taxon>
        <taxon>Metazoa</taxon>
        <taxon>Chordata</taxon>
        <taxon>Craniata</taxon>
        <taxon>Vertebrata</taxon>
        <taxon>Euteleostomi</taxon>
        <taxon>Archelosauria</taxon>
        <taxon>Archosauria</taxon>
        <taxon>Dinosauria</taxon>
        <taxon>Saurischia</taxon>
        <taxon>Theropoda</taxon>
        <taxon>Coelurosauria</taxon>
        <taxon>Aves</taxon>
        <taxon>Neognathae</taxon>
        <taxon>Neoaves</taxon>
        <taxon>Gruiformes</taxon>
        <taxon>Rallidae</taxon>
        <taxon>Atlantisia</taxon>
    </lineage>
</organism>
<evidence type="ECO:0000256" key="14">
    <source>
        <dbReference type="ARBA" id="ARBA00023224"/>
    </source>
</evidence>
<dbReference type="GO" id="GO:0006954">
    <property type="term" value="P:inflammatory response"/>
    <property type="evidence" value="ECO:0007669"/>
    <property type="project" value="InterPro"/>
</dbReference>
<sequence length="323" mass="34447">PHLTPALVLSQSPSILETKNSLDLLEILGNLTYEDGNLTYEDGNQTLPAYDEAAHYDAAPCHNQYCAFFQRLAPAFLAGACAAAALATGMLLVALVKWPHAWGWPQSRALVAQLAMGTGLFAAALPAVAAGIGYGWRLGRGLCKLTHLLWHWSLFAQGLLVGTSSCSTVWCRWDPRSRRLAVALWVGALVLATPAALASGTAEVTNTNCLRRSVDVLSPTYLVYLTLCLGLFLLLPAALPVATLAVPRLREGWEPGVCVSWLFFGLWVPYGLGLAVDFLLHTQLLQPTCGTFQHFDFVLGACEGLGVLHACLGPAALLAAGLA</sequence>
<evidence type="ECO:0000256" key="4">
    <source>
        <dbReference type="ARBA" id="ARBA00008790"/>
    </source>
</evidence>
<keyword evidence="11" id="KW-1015">Disulfide bond</keyword>
<keyword evidence="8 16" id="KW-1133">Transmembrane helix</keyword>
<dbReference type="PANTHER" id="PTHR14181:SF1">
    <property type="entry name" value="ATYPICAL CHEMOKINE RECEPTOR 1"/>
    <property type="match status" value="1"/>
</dbReference>
<evidence type="ECO:0000313" key="17">
    <source>
        <dbReference type="EMBL" id="NXV81627.1"/>
    </source>
</evidence>
<keyword evidence="10 16" id="KW-0472">Membrane</keyword>
<accession>A0A7L3WZQ8</accession>
<proteinExistence type="inferred from homology"/>
<dbReference type="PANTHER" id="PTHR14181">
    <property type="entry name" value="DUFFY ANTIGEN/CHEMOKINE RECEPTOR"/>
    <property type="match status" value="1"/>
</dbReference>
<keyword evidence="9" id="KW-0297">G-protein coupled receptor</keyword>
<reference evidence="17 18" key="1">
    <citation type="submission" date="2019-09" db="EMBL/GenBank/DDBJ databases">
        <title>Bird 10,000 Genomes (B10K) Project - Family phase.</title>
        <authorList>
            <person name="Zhang G."/>
        </authorList>
    </citation>
    <scope>NUCLEOTIDE SEQUENCE [LARGE SCALE GENOMIC DNA]</scope>
    <source>
        <strain evidence="17">OUT-0055</strain>
        <tissue evidence="17">Blood</tissue>
    </source>
</reference>
<keyword evidence="14" id="KW-0807">Transducer</keyword>
<feature type="non-terminal residue" evidence="17">
    <location>
        <position position="1"/>
    </location>
</feature>
<feature type="transmembrane region" description="Helical" evidence="16">
    <location>
        <begin position="110"/>
        <end position="136"/>
    </location>
</feature>
<keyword evidence="13" id="KW-0325">Glycoprotein</keyword>
<feature type="transmembrane region" description="Helical" evidence="16">
    <location>
        <begin position="75"/>
        <end position="98"/>
    </location>
</feature>
<evidence type="ECO:0000256" key="8">
    <source>
        <dbReference type="ARBA" id="ARBA00022989"/>
    </source>
</evidence>
<gene>
    <name evidence="17" type="primary">Ackr1</name>
    <name evidence="17" type="ORF">ATLROG_R01160</name>
</gene>
<feature type="transmembrane region" description="Helical" evidence="16">
    <location>
        <begin position="221"/>
        <end position="246"/>
    </location>
</feature>
<evidence type="ECO:0000256" key="16">
    <source>
        <dbReference type="SAM" id="Phobius"/>
    </source>
</evidence>
<dbReference type="Proteomes" id="UP000518911">
    <property type="component" value="Unassembled WGS sequence"/>
</dbReference>
<dbReference type="OrthoDB" id="9396544at2759"/>
<evidence type="ECO:0000256" key="11">
    <source>
        <dbReference type="ARBA" id="ARBA00023157"/>
    </source>
</evidence>
<feature type="transmembrane region" description="Helical" evidence="16">
    <location>
        <begin position="182"/>
        <end position="201"/>
    </location>
</feature>
<dbReference type="GO" id="GO:0019956">
    <property type="term" value="F:chemokine binding"/>
    <property type="evidence" value="ECO:0007669"/>
    <property type="project" value="InterPro"/>
</dbReference>
<evidence type="ECO:0000256" key="9">
    <source>
        <dbReference type="ARBA" id="ARBA00023040"/>
    </source>
</evidence>
<comment type="subcellular location">
    <subcellularLocation>
        <location evidence="3">Early endosome</location>
    </subcellularLocation>
    <subcellularLocation>
        <location evidence="1">Membrane</location>
        <topology evidence="1">Multi-pass membrane protein</topology>
    </subcellularLocation>
    <subcellularLocation>
        <location evidence="2">Recycling endosome</location>
    </subcellularLocation>
</comment>
<name>A0A7L3WZQ8_9GRUI</name>
<evidence type="ECO:0000256" key="1">
    <source>
        <dbReference type="ARBA" id="ARBA00004141"/>
    </source>
</evidence>
<dbReference type="GO" id="GO:0016020">
    <property type="term" value="C:membrane"/>
    <property type="evidence" value="ECO:0007669"/>
    <property type="project" value="UniProtKB-SubCell"/>
</dbReference>
<evidence type="ECO:0000256" key="10">
    <source>
        <dbReference type="ARBA" id="ARBA00023136"/>
    </source>
</evidence>
<dbReference type="Gene3D" id="1.20.1070.10">
    <property type="entry name" value="Rhodopsin 7-helix transmembrane proteins"/>
    <property type="match status" value="1"/>
</dbReference>
<dbReference type="GO" id="GO:0055037">
    <property type="term" value="C:recycling endosome"/>
    <property type="evidence" value="ECO:0007669"/>
    <property type="project" value="UniProtKB-SubCell"/>
</dbReference>
<dbReference type="InterPro" id="IPR005384">
    <property type="entry name" value="Duffy_chemokine_rcpt"/>
</dbReference>
<evidence type="ECO:0000256" key="15">
    <source>
        <dbReference type="ARBA" id="ARBA00030289"/>
    </source>
</evidence>
<keyword evidence="18" id="KW-1185">Reference proteome</keyword>
<evidence type="ECO:0000256" key="3">
    <source>
        <dbReference type="ARBA" id="ARBA00004412"/>
    </source>
</evidence>
<feature type="transmembrane region" description="Helical" evidence="16">
    <location>
        <begin position="258"/>
        <end position="280"/>
    </location>
</feature>
<protein>
    <recommendedName>
        <fullName evidence="5">Atypical chemokine receptor 1</fullName>
    </recommendedName>
    <alternativeName>
        <fullName evidence="15">Duffy antigen/chemokine receptor</fullName>
    </alternativeName>
</protein>
<feature type="non-terminal residue" evidence="17">
    <location>
        <position position="323"/>
    </location>
</feature>
<evidence type="ECO:0000256" key="6">
    <source>
        <dbReference type="ARBA" id="ARBA00022692"/>
    </source>
</evidence>
<comment type="caution">
    <text evidence="17">The sequence shown here is derived from an EMBL/GenBank/DDBJ whole genome shotgun (WGS) entry which is preliminary data.</text>
</comment>
<evidence type="ECO:0000256" key="7">
    <source>
        <dbReference type="ARBA" id="ARBA00022753"/>
    </source>
</evidence>
<keyword evidence="12" id="KW-0675">Receptor</keyword>
<dbReference type="GO" id="GO:0004930">
    <property type="term" value="F:G protein-coupled receptor activity"/>
    <property type="evidence" value="ECO:0007669"/>
    <property type="project" value="UniProtKB-KW"/>
</dbReference>
<evidence type="ECO:0000256" key="2">
    <source>
        <dbReference type="ARBA" id="ARBA00004172"/>
    </source>
</evidence>
<evidence type="ECO:0000256" key="13">
    <source>
        <dbReference type="ARBA" id="ARBA00023180"/>
    </source>
</evidence>
<keyword evidence="6 16" id="KW-0812">Transmembrane</keyword>
<keyword evidence="7" id="KW-0967">Endosome</keyword>
<dbReference type="EMBL" id="VZUJ01120361">
    <property type="protein sequence ID" value="NXV81627.1"/>
    <property type="molecule type" value="Genomic_DNA"/>
</dbReference>
<evidence type="ECO:0000256" key="5">
    <source>
        <dbReference type="ARBA" id="ARBA00015484"/>
    </source>
</evidence>
<dbReference type="GO" id="GO:0070098">
    <property type="term" value="P:chemokine-mediated signaling pathway"/>
    <property type="evidence" value="ECO:0007669"/>
    <property type="project" value="InterPro"/>
</dbReference>
<dbReference type="GO" id="GO:0005769">
    <property type="term" value="C:early endosome"/>
    <property type="evidence" value="ECO:0007669"/>
    <property type="project" value="UniProtKB-SubCell"/>
</dbReference>